<dbReference type="Pfam" id="PF04179">
    <property type="entry name" value="Init_tRNA_PT"/>
    <property type="match status" value="1"/>
</dbReference>
<dbReference type="AlphaFoldDB" id="A0A9W8DWV5"/>
<dbReference type="Proteomes" id="UP001150538">
    <property type="component" value="Unassembled WGS sequence"/>
</dbReference>
<comment type="caution">
    <text evidence="3">The sequence shown here is derived from an EMBL/GenBank/DDBJ whole genome shotgun (WGS) entry which is preliminary data.</text>
</comment>
<dbReference type="GO" id="GO:0019988">
    <property type="term" value="P:charged-tRNA amino acid modification"/>
    <property type="evidence" value="ECO:0007669"/>
    <property type="project" value="InterPro"/>
</dbReference>
<evidence type="ECO:0000259" key="1">
    <source>
        <dbReference type="Pfam" id="PF04179"/>
    </source>
</evidence>
<evidence type="ECO:0000259" key="2">
    <source>
        <dbReference type="Pfam" id="PF17184"/>
    </source>
</evidence>
<feature type="domain" description="Rit1 DUSP-like" evidence="1">
    <location>
        <begin position="385"/>
        <end position="492"/>
    </location>
</feature>
<keyword evidence="4" id="KW-1185">Reference proteome</keyword>
<reference evidence="3" key="1">
    <citation type="submission" date="2022-07" db="EMBL/GenBank/DDBJ databases">
        <title>Phylogenomic reconstructions and comparative analyses of Kickxellomycotina fungi.</title>
        <authorList>
            <person name="Reynolds N.K."/>
            <person name="Stajich J.E."/>
            <person name="Barry K."/>
            <person name="Grigoriev I.V."/>
            <person name="Crous P."/>
            <person name="Smith M.E."/>
        </authorList>
    </citation>
    <scope>NUCLEOTIDE SEQUENCE</scope>
    <source>
        <strain evidence="3">NBRC 100468</strain>
    </source>
</reference>
<organism evidence="3 4">
    <name type="scientific">Mycoemilia scoparia</name>
    <dbReference type="NCBI Taxonomy" id="417184"/>
    <lineage>
        <taxon>Eukaryota</taxon>
        <taxon>Fungi</taxon>
        <taxon>Fungi incertae sedis</taxon>
        <taxon>Zoopagomycota</taxon>
        <taxon>Kickxellomycotina</taxon>
        <taxon>Kickxellomycetes</taxon>
        <taxon>Kickxellales</taxon>
        <taxon>Kickxellaceae</taxon>
        <taxon>Mycoemilia</taxon>
    </lineage>
</organism>
<sequence length="497" mass="56496">MLDSDVFRKSFKAKGNLFVELFERMEADDISFEFDAGLELPSHRQVVEQLRKDAKNIYNRLKSIEEDSKFVKDVSVLYPSFPIFATSVYFKSTDGHNGVWNFNLRRVNLQLFDVVKNYRGCIIVDSTRKGKMMPDSFTKTIPIWCATWNYAIKEYISKSASEDDKDHPAFSSDWDCELHTPPHLVSQSEHSQIEKLIPEFANRLLASGLDIKAIISSTRIPLRPIWVTRNQSPASLPDFSDVSFFPIICVSASKAVEESAEGVENRPGYLYVQGSADDHETWSMGLSPRLFWKHRVEILESSQDSQDVVQRIVGENANQDPGFNTEMTESGPAQIFWRFINNTNIAVGSRSSGRPPECWDNFSAIINCGAPEYEPNKTPALKSRYLYLPIPEGKKGQHALGENIPMALDFARKVLLKNEKVLVHCSQGMDRSVGITLAILTKYFDNDGTFIEDGNQAKGINKAFIHKRLMWIVSSWQKANPSRATLKRVNKHFLDFF</sequence>
<dbReference type="GO" id="GO:0043399">
    <property type="term" value="F:tRNA adenosine(64)-2'-O-ribosylphosphate transferase activity"/>
    <property type="evidence" value="ECO:0007669"/>
    <property type="project" value="InterPro"/>
</dbReference>
<dbReference type="Pfam" id="PF17184">
    <property type="entry name" value="Rit1_C"/>
    <property type="match status" value="1"/>
</dbReference>
<dbReference type="PANTHER" id="PTHR31811">
    <property type="entry name" value="TRNA A64-2'-O-RIBOSYLPHOSPHATE TRANSFERASE"/>
    <property type="match status" value="1"/>
</dbReference>
<dbReference type="GO" id="GO:0005737">
    <property type="term" value="C:cytoplasm"/>
    <property type="evidence" value="ECO:0007669"/>
    <property type="project" value="TreeGrafter"/>
</dbReference>
<proteinExistence type="predicted"/>
<dbReference type="InterPro" id="IPR007306">
    <property type="entry name" value="Rit1"/>
</dbReference>
<accession>A0A9W8DWV5</accession>
<dbReference type="InterPro" id="IPR033449">
    <property type="entry name" value="Rit1_N"/>
</dbReference>
<dbReference type="OrthoDB" id="45256at2759"/>
<dbReference type="Gene3D" id="3.90.190.10">
    <property type="entry name" value="Protein tyrosine phosphatase superfamily"/>
    <property type="match status" value="1"/>
</dbReference>
<protein>
    <submittedName>
        <fullName evidence="3">tRNA A64-2'-O-ribosylphosphate transferase</fullName>
    </submittedName>
</protein>
<dbReference type="InterPro" id="IPR033421">
    <property type="entry name" value="Rit1_DUSP-like"/>
</dbReference>
<keyword evidence="3" id="KW-0808">Transferase</keyword>
<dbReference type="SUPFAM" id="SSF52799">
    <property type="entry name" value="(Phosphotyrosine protein) phosphatases II"/>
    <property type="match status" value="1"/>
</dbReference>
<evidence type="ECO:0000313" key="3">
    <source>
        <dbReference type="EMBL" id="KAJ1922001.1"/>
    </source>
</evidence>
<dbReference type="PIRSF" id="PIRSF007747">
    <property type="entry name" value="Ribosyl_Ptfrase"/>
    <property type="match status" value="1"/>
</dbReference>
<dbReference type="EMBL" id="JANBPU010000002">
    <property type="protein sequence ID" value="KAJ1922001.1"/>
    <property type="molecule type" value="Genomic_DNA"/>
</dbReference>
<dbReference type="PANTHER" id="PTHR31811:SF0">
    <property type="entry name" value="TRNA A64-2'-O-RIBOSYLPHOSPHATE TRANSFERASE"/>
    <property type="match status" value="1"/>
</dbReference>
<gene>
    <name evidence="3" type="primary">RIT1</name>
    <name evidence="3" type="ORF">H4219_000348</name>
</gene>
<dbReference type="InterPro" id="IPR029021">
    <property type="entry name" value="Prot-tyrosine_phosphatase-like"/>
</dbReference>
<feature type="domain" description="Rit1 N-terminal" evidence="2">
    <location>
        <begin position="50"/>
        <end position="313"/>
    </location>
</feature>
<evidence type="ECO:0000313" key="4">
    <source>
        <dbReference type="Proteomes" id="UP001150538"/>
    </source>
</evidence>
<name>A0A9W8DWV5_9FUNG</name>